<organism evidence="1">
    <name type="scientific">marine sediment metagenome</name>
    <dbReference type="NCBI Taxonomy" id="412755"/>
    <lineage>
        <taxon>unclassified sequences</taxon>
        <taxon>metagenomes</taxon>
        <taxon>ecological metagenomes</taxon>
    </lineage>
</organism>
<reference evidence="1" key="1">
    <citation type="journal article" date="2014" name="Front. Microbiol.">
        <title>High frequency of phylogenetically diverse reductive dehalogenase-homologous genes in deep subseafloor sedimentary metagenomes.</title>
        <authorList>
            <person name="Kawai M."/>
            <person name="Futagami T."/>
            <person name="Toyoda A."/>
            <person name="Takaki Y."/>
            <person name="Nishi S."/>
            <person name="Hori S."/>
            <person name="Arai W."/>
            <person name="Tsubouchi T."/>
            <person name="Morono Y."/>
            <person name="Uchiyama I."/>
            <person name="Ito T."/>
            <person name="Fujiyama A."/>
            <person name="Inagaki F."/>
            <person name="Takami H."/>
        </authorList>
    </citation>
    <scope>NUCLEOTIDE SEQUENCE</scope>
    <source>
        <strain evidence="1">Expedition CK06-06</strain>
    </source>
</reference>
<proteinExistence type="predicted"/>
<gene>
    <name evidence="1" type="ORF">S01H4_21537</name>
</gene>
<comment type="caution">
    <text evidence="1">The sequence shown here is derived from an EMBL/GenBank/DDBJ whole genome shotgun (WGS) entry which is preliminary data.</text>
</comment>
<feature type="non-terminal residue" evidence="1">
    <location>
        <position position="283"/>
    </location>
</feature>
<name>X1BHK9_9ZZZZ</name>
<accession>X1BHK9</accession>
<evidence type="ECO:0000313" key="1">
    <source>
        <dbReference type="EMBL" id="GAG80697.1"/>
    </source>
</evidence>
<sequence>MSKNKIVNKGIIVAMVVLLIGMTFTPSISGDARENKATLDLELEGNTASSIQFNWIDDDGGLSDNNTDGVIPMIPAIGPDQPIPLQFSVQNESGTYLGEGNLPEDKKNITISGDALFLENGGLTLDEFPSGMIGYDTSEHKWYVNITPRMNVGGGEIKINIDWGLNGIHEENISIGGTGLNGSIVEISPVRFPYGTDVSLTIIVKNPTDGSALPAGNVSLYWIKDDGAIGGRINTTNVSDSPGGNEYTFVFNATQQSQWQLNASNGWNAIEELRNITAYVEVP</sequence>
<dbReference type="EMBL" id="BART01009769">
    <property type="protein sequence ID" value="GAG80697.1"/>
    <property type="molecule type" value="Genomic_DNA"/>
</dbReference>
<protein>
    <submittedName>
        <fullName evidence="1">Uncharacterized protein</fullName>
    </submittedName>
</protein>
<dbReference type="AlphaFoldDB" id="X1BHK9"/>